<evidence type="ECO:0000313" key="3">
    <source>
        <dbReference type="Proteomes" id="UP000243200"/>
    </source>
</evidence>
<dbReference type="VEuPathDB" id="PlasmoDB:PocGH01_09043200"/>
<reference evidence="2 3" key="1">
    <citation type="submission" date="2016-06" db="EMBL/GenBank/DDBJ databases">
        <authorList>
            <consortium name="Pathogen Informatics"/>
        </authorList>
    </citation>
    <scope>NUCLEOTIDE SEQUENCE [LARGE SCALE GENOMIC DNA]</scope>
    <source>
        <strain evidence="2">PowCR01</strain>
    </source>
</reference>
<accession>A0A1C3KSX2</accession>
<dbReference type="Proteomes" id="UP000243200">
    <property type="component" value="Chromosome 9"/>
</dbReference>
<dbReference type="OrthoDB" id="360686at2759"/>
<proteinExistence type="predicted"/>
<feature type="compositionally biased region" description="Polar residues" evidence="1">
    <location>
        <begin position="401"/>
        <end position="422"/>
    </location>
</feature>
<sequence length="422" mass="49233">MDKLTCGLMSESISDVFISYNDMIQDNESETSVESYKDVNDFLENSDESNFQYSNGSENSSFYNSYSTDEKNMPIYSYVSSNFMPKRGKKYKRCYTASHINNMNSVENFPFKKYGHITTIAEKKKKIEDFEWKPQGKNVPEISSINMSHKRAWDIGKDGCNGLLVKNVLESYKQKKLNYMVLDGTNIGTIKNKFLTVYSHTYQETIKGVNPSVLRTFSFYELSDAYFVYDVKSIHIFRNMKQKAKEKNAIIKGLNESFFNAILVCMNEIIRYLKFIKFKRNLMNKLKKKKGKKKKEETGETTYFVKSARNDNNAYNNNIKDVISLNKKKTKVNDTSVIHETKKKNSTNNYVNFSKDIQYNKEINKNVPTILSSNNNEEFGYAYIKDIIKREEKELYETDKMYNNSNNEYSSHTSDSVSQQME</sequence>
<dbReference type="AlphaFoldDB" id="A0A1C3KSX2"/>
<dbReference type="EMBL" id="LT594513">
    <property type="protein sequence ID" value="SBT77248.1"/>
    <property type="molecule type" value="Genomic_DNA"/>
</dbReference>
<gene>
    <name evidence="2" type="primary">PowCR01_090038400</name>
    <name evidence="2" type="ORF">POWCR01_090038400</name>
</gene>
<protein>
    <submittedName>
        <fullName evidence="2">Uncharacterized protein</fullName>
    </submittedName>
</protein>
<name>A0A1C3KSX2_PLAOA</name>
<evidence type="ECO:0000313" key="2">
    <source>
        <dbReference type="EMBL" id="SBT77248.1"/>
    </source>
</evidence>
<evidence type="ECO:0000256" key="1">
    <source>
        <dbReference type="SAM" id="MobiDB-lite"/>
    </source>
</evidence>
<feature type="region of interest" description="Disordered" evidence="1">
    <location>
        <begin position="399"/>
        <end position="422"/>
    </location>
</feature>
<dbReference type="VEuPathDB" id="PlasmoDB:POWCR01_090038400"/>
<organism evidence="2 3">
    <name type="scientific">Plasmodium ovale</name>
    <name type="common">malaria parasite P. ovale</name>
    <dbReference type="NCBI Taxonomy" id="36330"/>
    <lineage>
        <taxon>Eukaryota</taxon>
        <taxon>Sar</taxon>
        <taxon>Alveolata</taxon>
        <taxon>Apicomplexa</taxon>
        <taxon>Aconoidasida</taxon>
        <taxon>Haemosporida</taxon>
        <taxon>Plasmodiidae</taxon>
        <taxon>Plasmodium</taxon>
        <taxon>Plasmodium (Plasmodium)</taxon>
    </lineage>
</organism>